<dbReference type="AlphaFoldDB" id="A0A1G8H6X8"/>
<name>A0A1G8H6X8_9FLAO</name>
<gene>
    <name evidence="8" type="ORF">SAMN05421818_1452</name>
</gene>
<dbReference type="GO" id="GO:0005886">
    <property type="term" value="C:plasma membrane"/>
    <property type="evidence" value="ECO:0007669"/>
    <property type="project" value="UniProtKB-SubCell"/>
</dbReference>
<dbReference type="InterPro" id="IPR027417">
    <property type="entry name" value="P-loop_NTPase"/>
</dbReference>
<dbReference type="InterPro" id="IPR051539">
    <property type="entry name" value="T4SS-coupling_protein"/>
</dbReference>
<evidence type="ECO:0000256" key="2">
    <source>
        <dbReference type="ARBA" id="ARBA00008806"/>
    </source>
</evidence>
<evidence type="ECO:0000256" key="6">
    <source>
        <dbReference type="ARBA" id="ARBA00023136"/>
    </source>
</evidence>
<evidence type="ECO:0000313" key="8">
    <source>
        <dbReference type="EMBL" id="SDI02373.1"/>
    </source>
</evidence>
<keyword evidence="6 7" id="KW-0472">Membrane</keyword>
<evidence type="ECO:0000313" key="9">
    <source>
        <dbReference type="Proteomes" id="UP000243588"/>
    </source>
</evidence>
<evidence type="ECO:0000256" key="4">
    <source>
        <dbReference type="ARBA" id="ARBA00022692"/>
    </source>
</evidence>
<evidence type="ECO:0000256" key="3">
    <source>
        <dbReference type="ARBA" id="ARBA00022475"/>
    </source>
</evidence>
<dbReference type="SUPFAM" id="SSF52540">
    <property type="entry name" value="P-loop containing nucleoside triphosphate hydrolases"/>
    <property type="match status" value="1"/>
</dbReference>
<comment type="similarity">
    <text evidence="2">Belongs to the VirD4/TraG family.</text>
</comment>
<dbReference type="PANTHER" id="PTHR37937:SF1">
    <property type="entry name" value="CONJUGATIVE TRANSFER: DNA TRANSPORT"/>
    <property type="match status" value="1"/>
</dbReference>
<keyword evidence="5 7" id="KW-1133">Transmembrane helix</keyword>
<dbReference type="CDD" id="cd01127">
    <property type="entry name" value="TrwB_TraG_TraD_VirD4"/>
    <property type="match status" value="1"/>
</dbReference>
<accession>A0A1G8H6X8</accession>
<keyword evidence="9" id="KW-1185">Reference proteome</keyword>
<organism evidence="8 9">
    <name type="scientific">Myroides phaeus</name>
    <dbReference type="NCBI Taxonomy" id="702745"/>
    <lineage>
        <taxon>Bacteria</taxon>
        <taxon>Pseudomonadati</taxon>
        <taxon>Bacteroidota</taxon>
        <taxon>Flavobacteriia</taxon>
        <taxon>Flavobacteriales</taxon>
        <taxon>Flavobacteriaceae</taxon>
        <taxon>Myroides</taxon>
    </lineage>
</organism>
<dbReference type="RefSeq" id="WP_090410525.1">
    <property type="nucleotide sequence ID" value="NZ_FNDQ01000045.1"/>
</dbReference>
<evidence type="ECO:0000256" key="7">
    <source>
        <dbReference type="SAM" id="Phobius"/>
    </source>
</evidence>
<dbReference type="Gene3D" id="3.40.50.300">
    <property type="entry name" value="P-loop containing nucleotide triphosphate hydrolases"/>
    <property type="match status" value="1"/>
</dbReference>
<sequence length="538" mass="60601">MNLFAELTTENKLIVLIMISVSLLGFILLFRKVMINRIIGILITIGIISLYFYFFKGNNLFIALLLTPPFIIGLLVSFFKSKPKEPNPKEVHFPTNRKNIFIPNVNTGVFIVAGAGSGKTESPIYYLMKHFAEHQFTGVIYDYKNGELSEIAFGLFGDRLKPIALHNVNYSYRINPMAPNYIENEVDIENISKSILVNLKGKDEKEDFFYSAGAGLFAAIILKLRTYHPDMCTLPHAVAFFLSLEELLNAQGEDNPQPFKPLVDWLKTDPRVMSQASAFLMGIQSTRQTAAVLASLASLLRKIVNLEAFYILSGNEIDLNVNDPEIDIVLSVINEPKNASALTPLLAAILQTTTSQMMQRNRKQSFVLLDEAPTVKLLNMAKIPATMRSFGVSTVYAIQDISQGYVQYGRDDFREITSNLGTQILGKSNDPDTAKFNEQYFELVKEKQVSKNLKGGSDLFGSTNSRTISQREVSKVRAYEFTQFKVGQFAFISGGKSQVIQFRKAEINKPQLNRVRTVSKEDLELHFQKIFDDVRTLF</sequence>
<dbReference type="STRING" id="702745.SAMN05421818_1452"/>
<dbReference type="EMBL" id="FNDQ01000045">
    <property type="protein sequence ID" value="SDI02373.1"/>
    <property type="molecule type" value="Genomic_DNA"/>
</dbReference>
<dbReference type="Pfam" id="PF02534">
    <property type="entry name" value="T4SS-DNA_transf"/>
    <property type="match status" value="1"/>
</dbReference>
<reference evidence="9" key="1">
    <citation type="submission" date="2016-10" db="EMBL/GenBank/DDBJ databases">
        <authorList>
            <person name="Varghese N."/>
            <person name="Submissions S."/>
        </authorList>
    </citation>
    <scope>NUCLEOTIDE SEQUENCE [LARGE SCALE GENOMIC DNA]</scope>
    <source>
        <strain evidence="9">DSM 23313</strain>
    </source>
</reference>
<feature type="transmembrane region" description="Helical" evidence="7">
    <location>
        <begin position="12"/>
        <end position="30"/>
    </location>
</feature>
<dbReference type="PANTHER" id="PTHR37937">
    <property type="entry name" value="CONJUGATIVE TRANSFER: DNA TRANSPORT"/>
    <property type="match status" value="1"/>
</dbReference>
<keyword evidence="3" id="KW-1003">Cell membrane</keyword>
<feature type="transmembrane region" description="Helical" evidence="7">
    <location>
        <begin position="60"/>
        <end position="79"/>
    </location>
</feature>
<evidence type="ECO:0000256" key="5">
    <source>
        <dbReference type="ARBA" id="ARBA00022989"/>
    </source>
</evidence>
<dbReference type="InterPro" id="IPR003688">
    <property type="entry name" value="TraG/VirD4"/>
</dbReference>
<comment type="subcellular location">
    <subcellularLocation>
        <location evidence="1">Cell membrane</location>
        <topology evidence="1">Multi-pass membrane protein</topology>
    </subcellularLocation>
</comment>
<protein>
    <submittedName>
        <fullName evidence="8">Type IV secretory system Conjugative DNA transfer</fullName>
    </submittedName>
</protein>
<keyword evidence="4 7" id="KW-0812">Transmembrane</keyword>
<feature type="transmembrane region" description="Helical" evidence="7">
    <location>
        <begin position="37"/>
        <end position="54"/>
    </location>
</feature>
<evidence type="ECO:0000256" key="1">
    <source>
        <dbReference type="ARBA" id="ARBA00004651"/>
    </source>
</evidence>
<dbReference type="Proteomes" id="UP000243588">
    <property type="component" value="Unassembled WGS sequence"/>
</dbReference>
<proteinExistence type="inferred from homology"/>